<evidence type="ECO:0000256" key="6">
    <source>
        <dbReference type="ARBA" id="ARBA00022670"/>
    </source>
</evidence>
<dbReference type="UniPathway" id="UPA00219"/>
<dbReference type="InterPro" id="IPR015956">
    <property type="entry name" value="Peniciliin-bd_prot_C_sf"/>
</dbReference>
<dbReference type="Pfam" id="PF07943">
    <property type="entry name" value="PBP5_C"/>
    <property type="match status" value="1"/>
</dbReference>
<dbReference type="EMBL" id="CP001965">
    <property type="protein sequence ID" value="ADE10965.1"/>
    <property type="molecule type" value="Genomic_DNA"/>
</dbReference>
<evidence type="ECO:0000256" key="13">
    <source>
        <dbReference type="RuleBase" id="RU004016"/>
    </source>
</evidence>
<dbReference type="STRING" id="580332.Slit_0726"/>
<keyword evidence="7" id="KW-0732">Signal</keyword>
<evidence type="ECO:0000256" key="1">
    <source>
        <dbReference type="ARBA" id="ARBA00003217"/>
    </source>
</evidence>
<evidence type="ECO:0000256" key="3">
    <source>
        <dbReference type="ARBA" id="ARBA00007164"/>
    </source>
</evidence>
<dbReference type="EC" id="3.4.16.4" evidence="4"/>
<dbReference type="PRINTS" id="PR00725">
    <property type="entry name" value="DADACBPTASE1"/>
</dbReference>
<accession>D5CNQ2</accession>
<dbReference type="SMART" id="SM00936">
    <property type="entry name" value="PBP5_C"/>
    <property type="match status" value="1"/>
</dbReference>
<dbReference type="MEROPS" id="S11.008"/>
<proteinExistence type="inferred from homology"/>
<feature type="domain" description="Peptidase S11 D-Ala-D-Ala carboxypeptidase A C-terminal" evidence="14">
    <location>
        <begin position="313"/>
        <end position="403"/>
    </location>
</feature>
<keyword evidence="16" id="KW-1185">Reference proteome</keyword>
<dbReference type="SUPFAM" id="SSF69189">
    <property type="entry name" value="Penicillin-binding protein associated domain"/>
    <property type="match status" value="1"/>
</dbReference>
<comment type="pathway">
    <text evidence="2">Cell wall biogenesis; peptidoglycan biosynthesis.</text>
</comment>
<dbReference type="GO" id="GO:0071555">
    <property type="term" value="P:cell wall organization"/>
    <property type="evidence" value="ECO:0007669"/>
    <property type="project" value="UniProtKB-KW"/>
</dbReference>
<sequence length="419" mass="46997">MPYGLDRTYIPPENIYAIPSPPPAKARACYNPPIAIRPDSMKRALIFLFALLPTLAFSQEQEQSSSPPILAANSYALYDYTSGQFLVEQNANAHIPPAQLTKLMTAYVVFSAIKQGKLSLTRKLLPSAYATRMQNDEPRMYLTAGKEVSVEELLRGLIVQSANDAARVLAETLANHEMALADAMNNEAQQLGLKDTHFVNATGTPDAQHYSSAHDLALIAAALVRDFPEYYHIYSQREYQYNGINQFNRNRLLWMDPFVDGLATGNNESEEFYMVASAKRDERRLISVVIGTATEKLRSSESQRLLNYGFQDFEAIRLYAKDQLVSSKYVWKGTAKEVEIGFRADRYITIPKGRRDALKATLETKQPILAPIDRGQQIGTLHLTLSDKPFLDLPVVALEDIPLANVFSRGVDNIRLLFQ</sequence>
<evidence type="ECO:0000313" key="16">
    <source>
        <dbReference type="Proteomes" id="UP000001625"/>
    </source>
</evidence>
<gene>
    <name evidence="15" type="ordered locus">Slit_0726</name>
</gene>
<dbReference type="PANTHER" id="PTHR21581">
    <property type="entry name" value="D-ALANYL-D-ALANINE CARBOXYPEPTIDASE"/>
    <property type="match status" value="1"/>
</dbReference>
<evidence type="ECO:0000256" key="7">
    <source>
        <dbReference type="ARBA" id="ARBA00022729"/>
    </source>
</evidence>
<dbReference type="HOGENOM" id="CLU_027070_8_1_4"/>
<name>D5CNQ2_SIDLE</name>
<reference evidence="15 16" key="1">
    <citation type="submission" date="2010-03" db="EMBL/GenBank/DDBJ databases">
        <title>Complete sequence of Sideroxydans lithotrophicus ES-1.</title>
        <authorList>
            <consortium name="US DOE Joint Genome Institute"/>
            <person name="Lucas S."/>
            <person name="Copeland A."/>
            <person name="Lapidus A."/>
            <person name="Cheng J.-F."/>
            <person name="Bruce D."/>
            <person name="Goodwin L."/>
            <person name="Pitluck S."/>
            <person name="Munk A.C."/>
            <person name="Detter J.C."/>
            <person name="Han C."/>
            <person name="Tapia R."/>
            <person name="Larimer F."/>
            <person name="Land M."/>
            <person name="Hauser L."/>
            <person name="Kyrpides N."/>
            <person name="Ivanova N."/>
            <person name="Emerson D."/>
            <person name="Woyke T."/>
        </authorList>
    </citation>
    <scope>NUCLEOTIDE SEQUENCE [LARGE SCALE GENOMIC DNA]</scope>
    <source>
        <strain evidence="15 16">ES-1</strain>
    </source>
</reference>
<dbReference type="Gene3D" id="3.40.710.10">
    <property type="entry name" value="DD-peptidase/beta-lactamase superfamily"/>
    <property type="match status" value="1"/>
</dbReference>
<evidence type="ECO:0000256" key="9">
    <source>
        <dbReference type="ARBA" id="ARBA00022960"/>
    </source>
</evidence>
<dbReference type="Gene3D" id="2.60.410.10">
    <property type="entry name" value="D-Ala-D-Ala carboxypeptidase, C-terminal domain"/>
    <property type="match status" value="1"/>
</dbReference>
<keyword evidence="9" id="KW-0133">Cell shape</keyword>
<dbReference type="AlphaFoldDB" id="D5CNQ2"/>
<comment type="function">
    <text evidence="1">Removes C-terminal D-alanyl residues from sugar-peptide cell wall precursors.</text>
</comment>
<dbReference type="GO" id="GO:0006508">
    <property type="term" value="P:proteolysis"/>
    <property type="evidence" value="ECO:0007669"/>
    <property type="project" value="UniProtKB-KW"/>
</dbReference>
<evidence type="ECO:0000256" key="12">
    <source>
        <dbReference type="ARBA" id="ARBA00034000"/>
    </source>
</evidence>
<keyword evidence="5" id="KW-0121">Carboxypeptidase</keyword>
<dbReference type="GO" id="GO:0009002">
    <property type="term" value="F:serine-type D-Ala-D-Ala carboxypeptidase activity"/>
    <property type="evidence" value="ECO:0007669"/>
    <property type="project" value="UniProtKB-EC"/>
</dbReference>
<dbReference type="GO" id="GO:0008360">
    <property type="term" value="P:regulation of cell shape"/>
    <property type="evidence" value="ECO:0007669"/>
    <property type="project" value="UniProtKB-KW"/>
</dbReference>
<evidence type="ECO:0000256" key="11">
    <source>
        <dbReference type="ARBA" id="ARBA00023316"/>
    </source>
</evidence>
<dbReference type="PANTHER" id="PTHR21581:SF6">
    <property type="entry name" value="TRAFFICKING PROTEIN PARTICLE COMPLEX SUBUNIT 12"/>
    <property type="match status" value="1"/>
</dbReference>
<protein>
    <recommendedName>
        <fullName evidence="4">serine-type D-Ala-D-Ala carboxypeptidase</fullName>
        <ecNumber evidence="4">3.4.16.4</ecNumber>
    </recommendedName>
</protein>
<comment type="catalytic activity">
    <reaction evidence="12">
        <text>Preferential cleavage: (Ac)2-L-Lys-D-Ala-|-D-Ala. Also transpeptidation of peptidyl-alanyl moieties that are N-acyl substituents of D-alanine.</text>
        <dbReference type="EC" id="3.4.16.4"/>
    </reaction>
</comment>
<evidence type="ECO:0000256" key="2">
    <source>
        <dbReference type="ARBA" id="ARBA00004752"/>
    </source>
</evidence>
<keyword evidence="8 15" id="KW-0378">Hydrolase</keyword>
<dbReference type="InterPro" id="IPR001967">
    <property type="entry name" value="Peptidase_S11_N"/>
</dbReference>
<organism evidence="15 16">
    <name type="scientific">Sideroxydans lithotrophicus (strain ES-1)</name>
    <dbReference type="NCBI Taxonomy" id="580332"/>
    <lineage>
        <taxon>Bacteria</taxon>
        <taxon>Pseudomonadati</taxon>
        <taxon>Pseudomonadota</taxon>
        <taxon>Betaproteobacteria</taxon>
        <taxon>Nitrosomonadales</taxon>
        <taxon>Gallionellaceae</taxon>
        <taxon>Sideroxydans</taxon>
    </lineage>
</organism>
<comment type="similarity">
    <text evidence="3 13">Belongs to the peptidase S11 family.</text>
</comment>
<dbReference type="Proteomes" id="UP000001625">
    <property type="component" value="Chromosome"/>
</dbReference>
<keyword evidence="6" id="KW-0645">Protease</keyword>
<evidence type="ECO:0000256" key="4">
    <source>
        <dbReference type="ARBA" id="ARBA00012448"/>
    </source>
</evidence>
<evidence type="ECO:0000313" key="15">
    <source>
        <dbReference type="EMBL" id="ADE10965.1"/>
    </source>
</evidence>
<dbReference type="eggNOG" id="COG1686">
    <property type="taxonomic scope" value="Bacteria"/>
</dbReference>
<evidence type="ECO:0000259" key="14">
    <source>
        <dbReference type="SMART" id="SM00936"/>
    </source>
</evidence>
<dbReference type="GO" id="GO:0009252">
    <property type="term" value="P:peptidoglycan biosynthetic process"/>
    <property type="evidence" value="ECO:0007669"/>
    <property type="project" value="UniProtKB-UniPathway"/>
</dbReference>
<dbReference type="InterPro" id="IPR012907">
    <property type="entry name" value="Peptidase_S11_C"/>
</dbReference>
<keyword evidence="10" id="KW-0573">Peptidoglycan synthesis</keyword>
<dbReference type="InterPro" id="IPR012338">
    <property type="entry name" value="Beta-lactam/transpept-like"/>
</dbReference>
<dbReference type="KEGG" id="slt:Slit_0726"/>
<dbReference type="InterPro" id="IPR018044">
    <property type="entry name" value="Peptidase_S11"/>
</dbReference>
<evidence type="ECO:0000256" key="5">
    <source>
        <dbReference type="ARBA" id="ARBA00022645"/>
    </source>
</evidence>
<dbReference type="InterPro" id="IPR037167">
    <property type="entry name" value="Peptidase_S11_C_sf"/>
</dbReference>
<dbReference type="Pfam" id="PF00768">
    <property type="entry name" value="Peptidase_S11"/>
    <property type="match status" value="1"/>
</dbReference>
<evidence type="ECO:0000256" key="10">
    <source>
        <dbReference type="ARBA" id="ARBA00022984"/>
    </source>
</evidence>
<evidence type="ECO:0000256" key="8">
    <source>
        <dbReference type="ARBA" id="ARBA00022801"/>
    </source>
</evidence>
<dbReference type="SUPFAM" id="SSF56601">
    <property type="entry name" value="beta-lactamase/transpeptidase-like"/>
    <property type="match status" value="1"/>
</dbReference>
<keyword evidence="11" id="KW-0961">Cell wall biogenesis/degradation</keyword>